<evidence type="ECO:0000256" key="2">
    <source>
        <dbReference type="ARBA" id="ARBA00022917"/>
    </source>
</evidence>
<dbReference type="InterPro" id="IPR023584">
    <property type="entry name" value="Ribosome_recyc_fac_dom"/>
</dbReference>
<dbReference type="PANTHER" id="PTHR20982:SF3">
    <property type="entry name" value="MITOCHONDRIAL RIBOSOME RECYCLING FACTOR PSEUDO 1"/>
    <property type="match status" value="1"/>
</dbReference>
<comment type="function">
    <text evidence="3">Responsible for the release of ribosomes from messenger RNA at the termination of protein biosynthesis. May increase the efficiency of translation by recycling ribosomes from one round of translation to another.</text>
</comment>
<feature type="coiled-coil region" evidence="4">
    <location>
        <begin position="114"/>
        <end position="159"/>
    </location>
</feature>
<dbReference type="Proteomes" id="UP001524944">
    <property type="component" value="Unassembled WGS sequence"/>
</dbReference>
<dbReference type="InterPro" id="IPR002661">
    <property type="entry name" value="Ribosome_recyc_fac"/>
</dbReference>
<dbReference type="Gene3D" id="1.10.132.20">
    <property type="entry name" value="Ribosome-recycling factor"/>
    <property type="match status" value="1"/>
</dbReference>
<dbReference type="CDD" id="cd00520">
    <property type="entry name" value="RRF"/>
    <property type="match status" value="1"/>
</dbReference>
<keyword evidence="4" id="KW-0175">Coiled coil</keyword>
<accession>A0ABT1Y1G0</accession>
<keyword evidence="2 3" id="KW-0648">Protein biosynthesis</keyword>
<reference evidence="6 7" key="1">
    <citation type="submission" date="2022-08" db="EMBL/GenBank/DDBJ databases">
        <title>Proteogenomics of the novel Dehalobacterium formicoaceticum strain EZ94 highlights a key role of methyltransferases during anaerobic dichloromethane degradation.</title>
        <authorList>
            <person name="Wasmund K."/>
        </authorList>
    </citation>
    <scope>NUCLEOTIDE SEQUENCE [LARGE SCALE GENOMIC DNA]</scope>
    <source>
        <strain evidence="6 7">EZ94</strain>
    </source>
</reference>
<dbReference type="Gene3D" id="3.30.1360.40">
    <property type="match status" value="1"/>
</dbReference>
<organism evidence="6 7">
    <name type="scientific">Dehalobacterium formicoaceticum</name>
    <dbReference type="NCBI Taxonomy" id="51515"/>
    <lineage>
        <taxon>Bacteria</taxon>
        <taxon>Bacillati</taxon>
        <taxon>Bacillota</taxon>
        <taxon>Clostridia</taxon>
        <taxon>Eubacteriales</taxon>
        <taxon>Peptococcaceae</taxon>
        <taxon>Dehalobacterium</taxon>
    </lineage>
</organism>
<evidence type="ECO:0000256" key="1">
    <source>
        <dbReference type="ARBA" id="ARBA00005912"/>
    </source>
</evidence>
<dbReference type="NCBIfam" id="TIGR00496">
    <property type="entry name" value="frr"/>
    <property type="match status" value="1"/>
</dbReference>
<dbReference type="HAMAP" id="MF_00040">
    <property type="entry name" value="RRF"/>
    <property type="match status" value="1"/>
</dbReference>
<evidence type="ECO:0000259" key="5">
    <source>
        <dbReference type="Pfam" id="PF01765"/>
    </source>
</evidence>
<dbReference type="RefSeq" id="WP_089610233.1">
    <property type="nucleotide sequence ID" value="NZ_CP022121.1"/>
</dbReference>
<evidence type="ECO:0000313" key="6">
    <source>
        <dbReference type="EMBL" id="MCR6544699.1"/>
    </source>
</evidence>
<protein>
    <recommendedName>
        <fullName evidence="3">Ribosome-recycling factor</fullName>
        <shortName evidence="3">RRF</shortName>
    </recommendedName>
    <alternativeName>
        <fullName evidence="3">Ribosome-releasing factor</fullName>
    </alternativeName>
</protein>
<comment type="similarity">
    <text evidence="1 3">Belongs to the RRF family.</text>
</comment>
<keyword evidence="7" id="KW-1185">Reference proteome</keyword>
<dbReference type="InterPro" id="IPR036191">
    <property type="entry name" value="RRF_sf"/>
</dbReference>
<evidence type="ECO:0000256" key="3">
    <source>
        <dbReference type="HAMAP-Rule" id="MF_00040"/>
    </source>
</evidence>
<dbReference type="Pfam" id="PF01765">
    <property type="entry name" value="RRF"/>
    <property type="match status" value="1"/>
</dbReference>
<comment type="caution">
    <text evidence="6">The sequence shown here is derived from an EMBL/GenBank/DDBJ whole genome shotgun (WGS) entry which is preliminary data.</text>
</comment>
<sequence>MIRETIQEAEERMSKTVEVLKKDFASLRAGRATPALLDKVQVDYYGTMTPVNQMANVSVPEARLLLIQPWDKSTIPAIEKAILKSDLGLTPSSDGNVIRIGIPQLTEERRKDLVKSVKKKAEEARVAVRNVRRDTNDMIKDLEKEHEISEDESKRGLEEIQKTTDKFIKKVDEVMNTKEQEIMEV</sequence>
<name>A0ABT1Y1G0_9FIRM</name>
<proteinExistence type="inferred from homology"/>
<keyword evidence="3" id="KW-0963">Cytoplasm</keyword>
<comment type="subcellular location">
    <subcellularLocation>
        <location evidence="3">Cytoplasm</location>
    </subcellularLocation>
</comment>
<dbReference type="EMBL" id="JANPWE010000001">
    <property type="protein sequence ID" value="MCR6544699.1"/>
    <property type="molecule type" value="Genomic_DNA"/>
</dbReference>
<dbReference type="SUPFAM" id="SSF55194">
    <property type="entry name" value="Ribosome recycling factor, RRF"/>
    <property type="match status" value="1"/>
</dbReference>
<feature type="domain" description="Ribosome recycling factor" evidence="5">
    <location>
        <begin position="20"/>
        <end position="183"/>
    </location>
</feature>
<evidence type="ECO:0000313" key="7">
    <source>
        <dbReference type="Proteomes" id="UP001524944"/>
    </source>
</evidence>
<evidence type="ECO:0000256" key="4">
    <source>
        <dbReference type="SAM" id="Coils"/>
    </source>
</evidence>
<dbReference type="PANTHER" id="PTHR20982">
    <property type="entry name" value="RIBOSOME RECYCLING FACTOR"/>
    <property type="match status" value="1"/>
</dbReference>
<gene>
    <name evidence="3 6" type="primary">frr</name>
    <name evidence="6" type="ORF">NVS47_04075</name>
</gene>